<feature type="transmembrane region" description="Helical" evidence="14">
    <location>
        <begin position="162"/>
        <end position="181"/>
    </location>
</feature>
<evidence type="ECO:0000256" key="6">
    <source>
        <dbReference type="ARBA" id="ARBA00022989"/>
    </source>
</evidence>
<dbReference type="FunFam" id="1.20.1250.20:FF:000206">
    <property type="entry name" value="Major facilitator superfamily domain containing 12"/>
    <property type="match status" value="1"/>
</dbReference>
<proteinExistence type="inferred from homology"/>
<keyword evidence="9 14" id="KW-0472">Membrane</keyword>
<feature type="transmembrane region" description="Helical" evidence="14">
    <location>
        <begin position="358"/>
        <end position="382"/>
    </location>
</feature>
<feature type="transmembrane region" description="Helical" evidence="14">
    <location>
        <begin position="437"/>
        <end position="459"/>
    </location>
</feature>
<dbReference type="InterPro" id="IPR036259">
    <property type="entry name" value="MFS_trans_sf"/>
</dbReference>
<keyword evidence="16" id="KW-1185">Reference proteome</keyword>
<dbReference type="AlphaFoldDB" id="A0A9D3MMA1"/>
<name>A0A9D3MMA1_ANGAN</name>
<evidence type="ECO:0000256" key="8">
    <source>
        <dbReference type="ARBA" id="ARBA00023101"/>
    </source>
</evidence>
<dbReference type="PANTHER" id="PTHR11328:SF28">
    <property type="entry name" value="MAJOR FACILITATOR SUPERFAMILY DOMAIN-CONTAINING PROTEIN 12"/>
    <property type="match status" value="1"/>
</dbReference>
<accession>A0A9D3MMA1</accession>
<feature type="transmembrane region" description="Helical" evidence="14">
    <location>
        <begin position="201"/>
        <end position="220"/>
    </location>
</feature>
<dbReference type="GO" id="GO:0043474">
    <property type="term" value="P:pigment metabolic process involved in pigmentation"/>
    <property type="evidence" value="ECO:0007669"/>
    <property type="project" value="UniProtKB-ARBA"/>
</dbReference>
<evidence type="ECO:0000256" key="2">
    <source>
        <dbReference type="ARBA" id="ARBA00008335"/>
    </source>
</evidence>
<evidence type="ECO:0000256" key="14">
    <source>
        <dbReference type="SAM" id="Phobius"/>
    </source>
</evidence>
<feature type="transmembrane region" description="Helical" evidence="14">
    <location>
        <begin position="268"/>
        <end position="292"/>
    </location>
</feature>
<dbReference type="GO" id="GO:0042438">
    <property type="term" value="P:melanin biosynthetic process"/>
    <property type="evidence" value="ECO:0007669"/>
    <property type="project" value="UniProtKB-KW"/>
</dbReference>
<dbReference type="Gene3D" id="1.20.1250.20">
    <property type="entry name" value="MFS general substrate transporter like domains"/>
    <property type="match status" value="2"/>
</dbReference>
<feature type="transmembrane region" description="Helical" evidence="14">
    <location>
        <begin position="118"/>
        <end position="142"/>
    </location>
</feature>
<comment type="subcellular location">
    <subcellularLocation>
        <location evidence="1">Lysosome membrane</location>
        <topology evidence="1">Multi-pass membrane protein</topology>
    </subcellularLocation>
    <subcellularLocation>
        <location evidence="12">Melanosome membrane</location>
        <topology evidence="12">Multi-pass membrane protein</topology>
    </subcellularLocation>
</comment>
<evidence type="ECO:0000256" key="10">
    <source>
        <dbReference type="ARBA" id="ARBA00023228"/>
    </source>
</evidence>
<organism evidence="15 16">
    <name type="scientific">Anguilla anguilla</name>
    <name type="common">European freshwater eel</name>
    <name type="synonym">Muraena anguilla</name>
    <dbReference type="NCBI Taxonomy" id="7936"/>
    <lineage>
        <taxon>Eukaryota</taxon>
        <taxon>Metazoa</taxon>
        <taxon>Chordata</taxon>
        <taxon>Craniata</taxon>
        <taxon>Vertebrata</taxon>
        <taxon>Euteleostomi</taxon>
        <taxon>Actinopterygii</taxon>
        <taxon>Neopterygii</taxon>
        <taxon>Teleostei</taxon>
        <taxon>Anguilliformes</taxon>
        <taxon>Anguillidae</taxon>
        <taxon>Anguilla</taxon>
    </lineage>
</organism>
<dbReference type="GO" id="GO:0015293">
    <property type="term" value="F:symporter activity"/>
    <property type="evidence" value="ECO:0007669"/>
    <property type="project" value="InterPro"/>
</dbReference>
<evidence type="ECO:0000256" key="1">
    <source>
        <dbReference type="ARBA" id="ARBA00004155"/>
    </source>
</evidence>
<feature type="transmembrane region" description="Helical" evidence="14">
    <location>
        <begin position="394"/>
        <end position="417"/>
    </location>
</feature>
<keyword evidence="3" id="KW-0813">Transport</keyword>
<evidence type="ECO:0000256" key="9">
    <source>
        <dbReference type="ARBA" id="ARBA00023136"/>
    </source>
</evidence>
<dbReference type="GO" id="GO:0006865">
    <property type="term" value="P:amino acid transport"/>
    <property type="evidence" value="ECO:0007669"/>
    <property type="project" value="UniProtKB-KW"/>
</dbReference>
<dbReference type="FunFam" id="1.20.1250.20:FF:000219">
    <property type="entry name" value="major facilitator superfamily domain-containing protein 12 isoform X3"/>
    <property type="match status" value="1"/>
</dbReference>
<evidence type="ECO:0000256" key="3">
    <source>
        <dbReference type="ARBA" id="ARBA00022448"/>
    </source>
</evidence>
<evidence type="ECO:0000256" key="11">
    <source>
        <dbReference type="ARBA" id="ARBA00036494"/>
    </source>
</evidence>
<dbReference type="GO" id="GO:0008643">
    <property type="term" value="P:carbohydrate transport"/>
    <property type="evidence" value="ECO:0007669"/>
    <property type="project" value="InterPro"/>
</dbReference>
<keyword evidence="5" id="KW-0029">Amino-acid transport</keyword>
<keyword evidence="4 14" id="KW-0812">Transmembrane</keyword>
<dbReference type="Proteomes" id="UP001044222">
    <property type="component" value="Unassembled WGS sequence"/>
</dbReference>
<evidence type="ECO:0000313" key="15">
    <source>
        <dbReference type="EMBL" id="KAG5851454.1"/>
    </source>
</evidence>
<feature type="transmembrane region" description="Helical" evidence="14">
    <location>
        <begin position="334"/>
        <end position="352"/>
    </location>
</feature>
<dbReference type="GO" id="GO:0005886">
    <property type="term" value="C:plasma membrane"/>
    <property type="evidence" value="ECO:0007669"/>
    <property type="project" value="TreeGrafter"/>
</dbReference>
<evidence type="ECO:0000256" key="5">
    <source>
        <dbReference type="ARBA" id="ARBA00022970"/>
    </source>
</evidence>
<feature type="transmembrane region" description="Helical" evidence="14">
    <location>
        <begin position="88"/>
        <end position="106"/>
    </location>
</feature>
<dbReference type="SUPFAM" id="SSF103473">
    <property type="entry name" value="MFS general substrate transporter"/>
    <property type="match status" value="1"/>
</dbReference>
<keyword evidence="8" id="KW-0470">Melanin biosynthesis</keyword>
<comment type="caution">
    <text evidence="15">The sequence shown here is derived from an EMBL/GenBank/DDBJ whole genome shotgun (WGS) entry which is preliminary data.</text>
</comment>
<dbReference type="EMBL" id="JAFIRN010000004">
    <property type="protein sequence ID" value="KAG5851454.1"/>
    <property type="molecule type" value="Genomic_DNA"/>
</dbReference>
<evidence type="ECO:0000256" key="12">
    <source>
        <dbReference type="ARBA" id="ARBA00060435"/>
    </source>
</evidence>
<evidence type="ECO:0000313" key="16">
    <source>
        <dbReference type="Proteomes" id="UP001044222"/>
    </source>
</evidence>
<keyword evidence="10" id="KW-0458">Lysosome</keyword>
<dbReference type="GO" id="GO:0005765">
    <property type="term" value="C:lysosomal membrane"/>
    <property type="evidence" value="ECO:0007669"/>
    <property type="project" value="UniProtKB-SubCell"/>
</dbReference>
<reference evidence="15" key="1">
    <citation type="submission" date="2021-01" db="EMBL/GenBank/DDBJ databases">
        <title>A chromosome-scale assembly of European eel, Anguilla anguilla.</title>
        <authorList>
            <person name="Henkel C."/>
            <person name="Jong-Raadsen S.A."/>
            <person name="Dufour S."/>
            <person name="Weltzien F.-A."/>
            <person name="Palstra A.P."/>
            <person name="Pelster B."/>
            <person name="Spaink H.P."/>
            <person name="Van Den Thillart G.E."/>
            <person name="Jansen H."/>
            <person name="Zahm M."/>
            <person name="Klopp C."/>
            <person name="Cedric C."/>
            <person name="Louis A."/>
            <person name="Berthelot C."/>
            <person name="Parey E."/>
            <person name="Roest Crollius H."/>
            <person name="Montfort J."/>
            <person name="Robinson-Rechavi M."/>
            <person name="Bucao C."/>
            <person name="Bouchez O."/>
            <person name="Gislard M."/>
            <person name="Lluch J."/>
            <person name="Milhes M."/>
            <person name="Lampietro C."/>
            <person name="Lopez Roques C."/>
            <person name="Donnadieu C."/>
            <person name="Braasch I."/>
            <person name="Desvignes T."/>
            <person name="Postlethwait J."/>
            <person name="Bobe J."/>
            <person name="Guiguen Y."/>
            <person name="Dirks R."/>
        </authorList>
    </citation>
    <scope>NUCLEOTIDE SEQUENCE</scope>
    <source>
        <strain evidence="15">Tag_6206</strain>
        <tissue evidence="15">Liver</tissue>
    </source>
</reference>
<keyword evidence="7" id="KW-0007">Acetylation</keyword>
<protein>
    <recommendedName>
        <fullName evidence="13">Major facilitator superfamily domain-containing protein 12</fullName>
    </recommendedName>
</protein>
<dbReference type="GO" id="GO:0033162">
    <property type="term" value="C:melanosome membrane"/>
    <property type="evidence" value="ECO:0007669"/>
    <property type="project" value="UniProtKB-SubCell"/>
</dbReference>
<dbReference type="InterPro" id="IPR039672">
    <property type="entry name" value="MFS_2"/>
</dbReference>
<keyword evidence="6 14" id="KW-1133">Transmembrane helix</keyword>
<sequence>MSDERLSLPILRRLSYAVGHFLNDLCASMWFTYFLVYYHSVLGFRSTYTGLLLLTGQIADGVCSPLLGHESDRTQGCGTYGKRKTWHLFGTVCVLISFPFTFNPCLGCGEDTPQWAELLYLIPFVIVSQFGWATAQISHLSLIPELVSSEHAKAELTAYRHAFAVMANITVYASAWLLFHFESGRDGTSITDGLGQSDIPIFRNLLLVVMGIGGVSSLLFHLGTRERSQVPEETDSADEERQPFVISSQQSAAPRSPLQWKHWLREPAFYQVTFLHLCTRLIVNLSQIYIPMYLINSLQLPKTYIASVPLLMCVSGFLSSSLMKPLSKPIGTDMTYFVGLLLVNGFSYWILMSREIGPVIYGPAVLLGAGSAIILMTSLSMTAKLIGDQTQSGAFVYGAMGFVDKVGSGVGVIIIQSQQPCHVARCCSDCVRYYHDVIGIVTGGVAVAAALALCSIVVCPIRIRHHPEENLVNCRKADLKQTCTPYLA</sequence>
<feature type="transmembrane region" description="Helical" evidence="14">
    <location>
        <begin position="21"/>
        <end position="40"/>
    </location>
</feature>
<comment type="catalytic activity">
    <reaction evidence="11">
        <text>L-cysteine(in) = L-cysteine(out)</text>
        <dbReference type="Rhea" id="RHEA:29655"/>
        <dbReference type="ChEBI" id="CHEBI:35235"/>
    </reaction>
    <physiologicalReaction direction="left-to-right" evidence="11">
        <dbReference type="Rhea" id="RHEA:29656"/>
    </physiologicalReaction>
</comment>
<dbReference type="Pfam" id="PF13347">
    <property type="entry name" value="MFS_2"/>
    <property type="match status" value="1"/>
</dbReference>
<dbReference type="GO" id="GO:0048021">
    <property type="term" value="P:regulation of melanin biosynthetic process"/>
    <property type="evidence" value="ECO:0007669"/>
    <property type="project" value="TreeGrafter"/>
</dbReference>
<evidence type="ECO:0000256" key="7">
    <source>
        <dbReference type="ARBA" id="ARBA00022990"/>
    </source>
</evidence>
<dbReference type="CDD" id="cd17491">
    <property type="entry name" value="MFS_MFSD12"/>
    <property type="match status" value="1"/>
</dbReference>
<gene>
    <name evidence="15" type="ORF">ANANG_G00093620</name>
</gene>
<dbReference type="PANTHER" id="PTHR11328">
    <property type="entry name" value="MAJOR FACILITATOR SUPERFAMILY DOMAIN-CONTAINING PROTEIN"/>
    <property type="match status" value="1"/>
</dbReference>
<feature type="transmembrane region" description="Helical" evidence="14">
    <location>
        <begin position="304"/>
        <end position="322"/>
    </location>
</feature>
<evidence type="ECO:0000256" key="4">
    <source>
        <dbReference type="ARBA" id="ARBA00022692"/>
    </source>
</evidence>
<comment type="similarity">
    <text evidence="2">Belongs to the major facilitator superfamily.</text>
</comment>
<evidence type="ECO:0000256" key="13">
    <source>
        <dbReference type="ARBA" id="ARBA00074284"/>
    </source>
</evidence>